<dbReference type="KEGG" id="bsto:C0V70_17315"/>
<dbReference type="Proteomes" id="UP000235584">
    <property type="component" value="Chromosome"/>
</dbReference>
<evidence type="ECO:0000313" key="1">
    <source>
        <dbReference type="EMBL" id="AUN99831.1"/>
    </source>
</evidence>
<accession>A0A2K9NWE6</accession>
<dbReference type="AlphaFoldDB" id="A0A2K9NWE6"/>
<sequence length="318" mass="35170">MKQLMLALGLLSAFNAFASTVDGYSLPITGIQTEENFTLNAVQTRTEYRNETVARTCFRTVFDGYQTVCRQEPETYCYEDHMSRRICSTRYVNRCSSEARYRQEAYTCYQTISVPYEVPSNNVKANVKVKVTNTPGVLAPHNSCNLNSTLEGSSFRVNASCSEFIVLAKQSADESRVGDTVIQNRVLDLTLIDAKKLTAPVKGGIGEMRLEGQTLVLRTGDLTKNSNFSLKLFVERRKLLGSDDTLINRNLAPSEYSFEKTGEDFGLVKINLSSLVGGINTKKKHVIRVNLNVAADLTGALNTSLPSLSAEESITVND</sequence>
<name>A0A2K9NWE6_BACTC</name>
<dbReference type="EMBL" id="CP025704">
    <property type="protein sequence ID" value="AUN99831.1"/>
    <property type="molecule type" value="Genomic_DNA"/>
</dbReference>
<reference evidence="1 2" key="1">
    <citation type="submission" date="2018-01" db="EMBL/GenBank/DDBJ databases">
        <title>Complete genome sequence of Bacteriovorax stolpii DSM12778.</title>
        <authorList>
            <person name="Tang B."/>
            <person name="Chang J."/>
        </authorList>
    </citation>
    <scope>NUCLEOTIDE SEQUENCE [LARGE SCALE GENOMIC DNA]</scope>
    <source>
        <strain evidence="1 2">DSM 12778</strain>
    </source>
</reference>
<evidence type="ECO:0000313" key="2">
    <source>
        <dbReference type="Proteomes" id="UP000235584"/>
    </source>
</evidence>
<protein>
    <submittedName>
        <fullName evidence="1">Uncharacterized protein</fullName>
    </submittedName>
</protein>
<keyword evidence="2" id="KW-1185">Reference proteome</keyword>
<proteinExistence type="predicted"/>
<dbReference type="RefSeq" id="WP_102245120.1">
    <property type="nucleotide sequence ID" value="NZ_CP025704.1"/>
</dbReference>
<organism evidence="1 2">
    <name type="scientific">Bacteriovorax stolpii</name>
    <name type="common">Bdellovibrio stolpii</name>
    <dbReference type="NCBI Taxonomy" id="960"/>
    <lineage>
        <taxon>Bacteria</taxon>
        <taxon>Pseudomonadati</taxon>
        <taxon>Bdellovibrionota</taxon>
        <taxon>Bacteriovoracia</taxon>
        <taxon>Bacteriovoracales</taxon>
        <taxon>Bacteriovoracaceae</taxon>
        <taxon>Bacteriovorax</taxon>
    </lineage>
</organism>
<gene>
    <name evidence="1" type="ORF">C0V70_17315</name>
</gene>